<proteinExistence type="inferred from homology"/>
<evidence type="ECO:0000256" key="5">
    <source>
        <dbReference type="ARBA" id="ARBA00022833"/>
    </source>
</evidence>
<dbReference type="Pfam" id="PF01432">
    <property type="entry name" value="Peptidase_M3"/>
    <property type="match status" value="1"/>
</dbReference>
<evidence type="ECO:0000259" key="8">
    <source>
        <dbReference type="Pfam" id="PF01432"/>
    </source>
</evidence>
<dbReference type="PANTHER" id="PTHR43660:SF1">
    <property type="entry name" value="DIPEPTIDYL CARBOXYPEPTIDASE"/>
    <property type="match status" value="1"/>
</dbReference>
<dbReference type="InterPro" id="IPR024077">
    <property type="entry name" value="Neurolysin/TOP_dom2"/>
</dbReference>
<protein>
    <submittedName>
        <fullName evidence="9">M3 family metallopeptidase</fullName>
    </submittedName>
</protein>
<dbReference type="EMBL" id="STGW01000003">
    <property type="protein sequence ID" value="THV16082.1"/>
    <property type="molecule type" value="Genomic_DNA"/>
</dbReference>
<comment type="cofactor">
    <cofactor evidence="7">
        <name>Zn(2+)</name>
        <dbReference type="ChEBI" id="CHEBI:29105"/>
    </cofactor>
    <text evidence="7">Binds 1 zinc ion.</text>
</comment>
<dbReference type="RefSeq" id="WP_136562177.1">
    <property type="nucleotide sequence ID" value="NZ_BAABLS010000010.1"/>
</dbReference>
<keyword evidence="5 7" id="KW-0862">Zinc</keyword>
<dbReference type="SUPFAM" id="SSF55486">
    <property type="entry name" value="Metalloproteases ('zincins'), catalytic domain"/>
    <property type="match status" value="1"/>
</dbReference>
<comment type="caution">
    <text evidence="9">The sequence shown here is derived from an EMBL/GenBank/DDBJ whole genome shotgun (WGS) entry which is preliminary data.</text>
</comment>
<dbReference type="Gene3D" id="1.10.1370.10">
    <property type="entry name" value="Neurolysin, domain 3"/>
    <property type="match status" value="1"/>
</dbReference>
<dbReference type="InterPro" id="IPR024079">
    <property type="entry name" value="MetalloPept_cat_dom_sf"/>
</dbReference>
<keyword evidence="6 7" id="KW-0482">Metalloprotease</keyword>
<keyword evidence="3 7" id="KW-0479">Metal-binding</keyword>
<dbReference type="OrthoDB" id="9773538at2"/>
<comment type="similarity">
    <text evidence="1 7">Belongs to the peptidase M3 family.</text>
</comment>
<organism evidence="9 10">
    <name type="scientific">Nocardioides caeni</name>
    <dbReference type="NCBI Taxonomy" id="574700"/>
    <lineage>
        <taxon>Bacteria</taxon>
        <taxon>Bacillati</taxon>
        <taxon>Actinomycetota</taxon>
        <taxon>Actinomycetes</taxon>
        <taxon>Propionibacteriales</taxon>
        <taxon>Nocardioidaceae</taxon>
        <taxon>Nocardioides</taxon>
    </lineage>
</organism>
<name>A0A4S8NJG2_9ACTN</name>
<evidence type="ECO:0000256" key="7">
    <source>
        <dbReference type="RuleBase" id="RU003435"/>
    </source>
</evidence>
<sequence>MKDALLGTSDLPHGLPRFADIADDDYGPALEAAMADQLAAVAAITADPSPPTFANTLEPLERSGVQLTRVLRILGNRAGADATPAIDALRAEFAPRLAAHGDAIRLDPTLWSRIRTVAESREQLEPEAAYLVERYVTELRLAGAALDETDKDRLRHLNEQISSKETAFELALQADTNELAVHVTDASELDGLTAGELSAAAAAARARGLDGHLVTLVLPTAHPHLASLRDRDLRRRLSEAQRARGARGGDHDTRRTALEILRLRAERARLLGFDNHAAIVTADNTAGTPKAVRSLLERLAAPAARNARAEQEALSAQAGHAIEPWDWPFRAEQVRAELHDVDLAALRPWFGAERVLRDGVFFAAGRLHGLVFEERADLEGYHPDVRVFEVSRDGEPIGLYLLDLYTRDSKRGGAWMSSFVTPSTLLGVDSAVVVNNLNVPKPAAGEATLLTWDETRTLFHEFGHALHGLLARATYPKFGGTAVFRDFVEYPSQVNEMWMLWPEVLANYAVHHETGEPIPAEVVGRLEAAERFNEGFSTSEYLAAALLDLAWHELGPEEVPTDPEEVAAFEQRALAAVGLDNPAVPPRYATSYFAHSFSSGYASAYYSYIWSEVLDADTVAWFEDNGGLTRANGDLYLEHVIGIGGTCDPLESYERWRGRPAPIEPLLERRGLI</sequence>
<dbReference type="Proteomes" id="UP000307087">
    <property type="component" value="Unassembled WGS sequence"/>
</dbReference>
<dbReference type="GO" id="GO:0046872">
    <property type="term" value="F:metal ion binding"/>
    <property type="evidence" value="ECO:0007669"/>
    <property type="project" value="UniProtKB-UniRule"/>
</dbReference>
<dbReference type="GO" id="GO:0004180">
    <property type="term" value="F:carboxypeptidase activity"/>
    <property type="evidence" value="ECO:0007669"/>
    <property type="project" value="TreeGrafter"/>
</dbReference>
<dbReference type="InterPro" id="IPR045090">
    <property type="entry name" value="Pept_M3A_M3B"/>
</dbReference>
<evidence type="ECO:0000256" key="4">
    <source>
        <dbReference type="ARBA" id="ARBA00022801"/>
    </source>
</evidence>
<reference evidence="9 10" key="1">
    <citation type="journal article" date="2009" name="Int. J. Syst. Evol. Microbiol.">
        <title>Nocardioides caeni sp. nov., isolated from wastewater.</title>
        <authorList>
            <person name="Yoon J.H."/>
            <person name="Kang S.J."/>
            <person name="Park S."/>
            <person name="Kim W."/>
            <person name="Oh T.K."/>
        </authorList>
    </citation>
    <scope>NUCLEOTIDE SEQUENCE [LARGE SCALE GENOMIC DNA]</scope>
    <source>
        <strain evidence="9 10">DSM 23134</strain>
    </source>
</reference>
<gene>
    <name evidence="9" type="ORF">E9934_07045</name>
</gene>
<evidence type="ECO:0000256" key="6">
    <source>
        <dbReference type="ARBA" id="ARBA00023049"/>
    </source>
</evidence>
<dbReference type="AlphaFoldDB" id="A0A4S8NJG2"/>
<dbReference type="CDD" id="cd06456">
    <property type="entry name" value="M3A_DCP"/>
    <property type="match status" value="1"/>
</dbReference>
<feature type="domain" description="Peptidase M3A/M3B catalytic" evidence="8">
    <location>
        <begin position="225"/>
        <end position="671"/>
    </location>
</feature>
<evidence type="ECO:0000256" key="2">
    <source>
        <dbReference type="ARBA" id="ARBA00022670"/>
    </source>
</evidence>
<evidence type="ECO:0000256" key="1">
    <source>
        <dbReference type="ARBA" id="ARBA00006040"/>
    </source>
</evidence>
<dbReference type="GO" id="GO:0006508">
    <property type="term" value="P:proteolysis"/>
    <property type="evidence" value="ECO:0007669"/>
    <property type="project" value="UniProtKB-KW"/>
</dbReference>
<keyword evidence="10" id="KW-1185">Reference proteome</keyword>
<dbReference type="FunFam" id="3.40.390.10:FF:000009">
    <property type="entry name" value="Oligopeptidase A"/>
    <property type="match status" value="1"/>
</dbReference>
<dbReference type="GO" id="GO:0005829">
    <property type="term" value="C:cytosol"/>
    <property type="evidence" value="ECO:0007669"/>
    <property type="project" value="TreeGrafter"/>
</dbReference>
<dbReference type="InterPro" id="IPR034005">
    <property type="entry name" value="M3A_DCP"/>
</dbReference>
<evidence type="ECO:0000313" key="9">
    <source>
        <dbReference type="EMBL" id="THV16082.1"/>
    </source>
</evidence>
<keyword evidence="2 7" id="KW-0645">Protease</keyword>
<evidence type="ECO:0000256" key="3">
    <source>
        <dbReference type="ARBA" id="ARBA00022723"/>
    </source>
</evidence>
<dbReference type="InterPro" id="IPR001567">
    <property type="entry name" value="Pept_M3A_M3B_dom"/>
</dbReference>
<dbReference type="Gene3D" id="3.40.390.10">
    <property type="entry name" value="Collagenase (Catalytic Domain)"/>
    <property type="match status" value="1"/>
</dbReference>
<keyword evidence="4 7" id="KW-0378">Hydrolase</keyword>
<dbReference type="GO" id="GO:0004222">
    <property type="term" value="F:metalloendopeptidase activity"/>
    <property type="evidence" value="ECO:0007669"/>
    <property type="project" value="InterPro"/>
</dbReference>
<dbReference type="Gene3D" id="1.10.1370.40">
    <property type="match status" value="1"/>
</dbReference>
<accession>A0A4S8NJG2</accession>
<evidence type="ECO:0000313" key="10">
    <source>
        <dbReference type="Proteomes" id="UP000307087"/>
    </source>
</evidence>
<dbReference type="PANTHER" id="PTHR43660">
    <property type="entry name" value="DIPEPTIDYL CARBOXYPEPTIDASE"/>
    <property type="match status" value="1"/>
</dbReference>